<feature type="domain" description="HU" evidence="2">
    <location>
        <begin position="1"/>
        <end position="127"/>
    </location>
</feature>
<dbReference type="Proteomes" id="UP000315827">
    <property type="component" value="Unassembled WGS sequence"/>
</dbReference>
<dbReference type="InterPro" id="IPR010992">
    <property type="entry name" value="IHF-like_DNA-bd_dom_sf"/>
</dbReference>
<dbReference type="SUPFAM" id="SSF47729">
    <property type="entry name" value="IHF-like DNA-binding proteins"/>
    <property type="match status" value="1"/>
</dbReference>
<dbReference type="Pfam" id="PF18291">
    <property type="entry name" value="HU-HIG"/>
    <property type="match status" value="1"/>
</dbReference>
<dbReference type="InterPro" id="IPR041607">
    <property type="entry name" value="HU-HIG"/>
</dbReference>
<evidence type="ECO:0000313" key="3">
    <source>
        <dbReference type="EMBL" id="TWV63479.1"/>
    </source>
</evidence>
<dbReference type="RefSeq" id="WP_146374993.1">
    <property type="nucleotide sequence ID" value="NZ_VOHW01000002.1"/>
</dbReference>
<evidence type="ECO:0000313" key="4">
    <source>
        <dbReference type="Proteomes" id="UP000315827"/>
    </source>
</evidence>
<dbReference type="GO" id="GO:0003677">
    <property type="term" value="F:DNA binding"/>
    <property type="evidence" value="ECO:0007669"/>
    <property type="project" value="UniProtKB-KW"/>
</dbReference>
<protein>
    <submittedName>
        <fullName evidence="3">DNA-binding protein</fullName>
    </submittedName>
</protein>
<keyword evidence="1 3" id="KW-0238">DNA-binding</keyword>
<comment type="caution">
    <text evidence="3">The sequence shown here is derived from an EMBL/GenBank/DDBJ whole genome shotgun (WGS) entry which is preliminary data.</text>
</comment>
<evidence type="ECO:0000256" key="1">
    <source>
        <dbReference type="ARBA" id="ARBA00023125"/>
    </source>
</evidence>
<dbReference type="NCBIfam" id="TIGR01201">
    <property type="entry name" value="HU_rel"/>
    <property type="match status" value="1"/>
</dbReference>
<accession>A0A5C6KLU7</accession>
<reference evidence="3 4" key="1">
    <citation type="submission" date="2019-07" db="EMBL/GenBank/DDBJ databases">
        <title>Genome sequencing of Parabacteroides distasonis iSURF_7.</title>
        <authorList>
            <person name="Degefu H.N."/>
            <person name="Ruoff K.L."/>
            <person name="Price C.E."/>
            <person name="Valls R.A."/>
            <person name="O'Toole G.A."/>
        </authorList>
    </citation>
    <scope>NUCLEOTIDE SEQUENCE [LARGE SCALE GENOMIC DNA]</scope>
    <source>
        <strain evidence="3 4">CFPLTA003_1B</strain>
    </source>
</reference>
<proteinExistence type="predicted"/>
<dbReference type="EMBL" id="VOHW01000002">
    <property type="protein sequence ID" value="TWV63479.1"/>
    <property type="molecule type" value="Genomic_DNA"/>
</dbReference>
<name>A0A5C6KLU7_PARDI</name>
<evidence type="ECO:0000259" key="2">
    <source>
        <dbReference type="Pfam" id="PF18291"/>
    </source>
</evidence>
<organism evidence="3 4">
    <name type="scientific">Parabacteroides distasonis</name>
    <dbReference type="NCBI Taxonomy" id="823"/>
    <lineage>
        <taxon>Bacteria</taxon>
        <taxon>Pseudomonadati</taxon>
        <taxon>Bacteroidota</taxon>
        <taxon>Bacteroidia</taxon>
        <taxon>Bacteroidales</taxon>
        <taxon>Tannerellaceae</taxon>
        <taxon>Parabacteroides</taxon>
    </lineage>
</organism>
<dbReference type="AlphaFoldDB" id="A0A5C6KLU7"/>
<gene>
    <name evidence="3" type="ORF">FSA05_04930</name>
</gene>
<dbReference type="Gene3D" id="4.10.520.10">
    <property type="entry name" value="IHF-like DNA-binding proteins"/>
    <property type="match status" value="1"/>
</dbReference>
<sequence length="146" mass="15602">MALKYKLILRKDMSKGAAEGAKKYYGSVSATGTCGFDQICSSISAYSTASPGDVKLVLDGLVFVASEALLRGEVVQFGELGNFQLKMNSEGVADADSYDASMLSRPHIVFRPSIRLKTSVARANVEKWPTIKPAASSSDSESPDEI</sequence>
<dbReference type="InterPro" id="IPR005902">
    <property type="entry name" value="HU_DNA-bd_put"/>
</dbReference>